<evidence type="ECO:0000313" key="1">
    <source>
        <dbReference type="EMBL" id="KKL60515.1"/>
    </source>
</evidence>
<name>A0A0F9FT12_9ZZZZ</name>
<reference evidence="1" key="1">
    <citation type="journal article" date="2015" name="Nature">
        <title>Complex archaea that bridge the gap between prokaryotes and eukaryotes.</title>
        <authorList>
            <person name="Spang A."/>
            <person name="Saw J.H."/>
            <person name="Jorgensen S.L."/>
            <person name="Zaremba-Niedzwiedzka K."/>
            <person name="Martijn J."/>
            <person name="Lind A.E."/>
            <person name="van Eijk R."/>
            <person name="Schleper C."/>
            <person name="Guy L."/>
            <person name="Ettema T.J."/>
        </authorList>
    </citation>
    <scope>NUCLEOTIDE SEQUENCE</scope>
</reference>
<sequence>MTDQEKNEVQWIELARAIYSGDAEAILSLIGEEE</sequence>
<protein>
    <submittedName>
        <fullName evidence="1">Uncharacterized protein</fullName>
    </submittedName>
</protein>
<dbReference type="EMBL" id="LAZR01029125">
    <property type="protein sequence ID" value="KKL60515.1"/>
    <property type="molecule type" value="Genomic_DNA"/>
</dbReference>
<comment type="caution">
    <text evidence="1">The sequence shown here is derived from an EMBL/GenBank/DDBJ whole genome shotgun (WGS) entry which is preliminary data.</text>
</comment>
<dbReference type="AlphaFoldDB" id="A0A0F9FT12"/>
<accession>A0A0F9FT12</accession>
<gene>
    <name evidence="1" type="ORF">LCGC14_2204550</name>
</gene>
<organism evidence="1">
    <name type="scientific">marine sediment metagenome</name>
    <dbReference type="NCBI Taxonomy" id="412755"/>
    <lineage>
        <taxon>unclassified sequences</taxon>
        <taxon>metagenomes</taxon>
        <taxon>ecological metagenomes</taxon>
    </lineage>
</organism>
<proteinExistence type="predicted"/>